<evidence type="ECO:0000256" key="3">
    <source>
        <dbReference type="ARBA" id="ARBA00022989"/>
    </source>
</evidence>
<feature type="transmembrane region" description="Helical" evidence="5">
    <location>
        <begin position="127"/>
        <end position="146"/>
    </location>
</feature>
<feature type="transmembrane region" description="Helical" evidence="5">
    <location>
        <begin position="158"/>
        <end position="179"/>
    </location>
</feature>
<gene>
    <name evidence="6" type="ORF">UFOPK3516_01391</name>
</gene>
<feature type="transmembrane region" description="Helical" evidence="5">
    <location>
        <begin position="248"/>
        <end position="268"/>
    </location>
</feature>
<comment type="subcellular location">
    <subcellularLocation>
        <location evidence="1">Membrane</location>
        <topology evidence="1">Multi-pass membrane protein</topology>
    </subcellularLocation>
</comment>
<feature type="transmembrane region" description="Helical" evidence="5">
    <location>
        <begin position="72"/>
        <end position="90"/>
    </location>
</feature>
<keyword evidence="4 5" id="KW-0472">Membrane</keyword>
<dbReference type="InterPro" id="IPR008521">
    <property type="entry name" value="Mg_trans_NIPA"/>
</dbReference>
<keyword evidence="2 5" id="KW-0812">Transmembrane</keyword>
<feature type="transmembrane region" description="Helical" evidence="5">
    <location>
        <begin position="96"/>
        <end position="115"/>
    </location>
</feature>
<dbReference type="GO" id="GO:0016020">
    <property type="term" value="C:membrane"/>
    <property type="evidence" value="ECO:0007669"/>
    <property type="project" value="UniProtKB-SubCell"/>
</dbReference>
<evidence type="ECO:0000256" key="2">
    <source>
        <dbReference type="ARBA" id="ARBA00022692"/>
    </source>
</evidence>
<name>A0A6J7GYI3_9ZZZZ</name>
<dbReference type="GO" id="GO:0015095">
    <property type="term" value="F:magnesium ion transmembrane transporter activity"/>
    <property type="evidence" value="ECO:0007669"/>
    <property type="project" value="InterPro"/>
</dbReference>
<dbReference type="PANTHER" id="PTHR40761">
    <property type="entry name" value="CONSERVED INTEGRAL MEMBRANE ALANINE VALINE AND LEUCINE RICH PROTEIN-RELATED"/>
    <property type="match status" value="1"/>
</dbReference>
<evidence type="ECO:0000256" key="1">
    <source>
        <dbReference type="ARBA" id="ARBA00004141"/>
    </source>
</evidence>
<feature type="transmembrane region" description="Helical" evidence="5">
    <location>
        <begin position="186"/>
        <end position="211"/>
    </location>
</feature>
<evidence type="ECO:0000256" key="4">
    <source>
        <dbReference type="ARBA" id="ARBA00023136"/>
    </source>
</evidence>
<sequence>MAEVDLSALQNLVPYDPAQLVGIPFALAGAVFMSVGAQLQHAGVGRVSRESDGIKNSGLSIKQLATLMRRPSWLLGTIMLGLAVVLQLTSLAFSPLIVVQPIGAVALVITAFLNARVSKVRLNRASIWAVVLCVGGIGLFVTIASMSARNTPVTQADLIEILVILGVVMLALCLLYAAFRKHASAIYYIVGTGVLYGFVATLAKVVLTRFMQNDVDLLTWVCLVALLGAATVGGFFVQNAYSSGPPDLVIAGLTVIDPLVAVTIGILILDEAAQAQWWDMASYALAGLVAVVGVFLLARFHPQTHSEIDEALHDRT</sequence>
<proteinExistence type="predicted"/>
<dbReference type="AlphaFoldDB" id="A0A6J7GYI3"/>
<feature type="transmembrane region" description="Helical" evidence="5">
    <location>
        <begin position="217"/>
        <end position="236"/>
    </location>
</feature>
<protein>
    <submittedName>
        <fullName evidence="6">Unannotated protein</fullName>
    </submittedName>
</protein>
<dbReference type="NCBIfam" id="NF038012">
    <property type="entry name" value="DMT_1"/>
    <property type="match status" value="1"/>
</dbReference>
<reference evidence="6" key="1">
    <citation type="submission" date="2020-05" db="EMBL/GenBank/DDBJ databases">
        <authorList>
            <person name="Chiriac C."/>
            <person name="Salcher M."/>
            <person name="Ghai R."/>
            <person name="Kavagutti S V."/>
        </authorList>
    </citation>
    <scope>NUCLEOTIDE SEQUENCE</scope>
</reference>
<feature type="transmembrane region" description="Helical" evidence="5">
    <location>
        <begin position="20"/>
        <end position="39"/>
    </location>
</feature>
<evidence type="ECO:0000313" key="6">
    <source>
        <dbReference type="EMBL" id="CAB4909350.1"/>
    </source>
</evidence>
<accession>A0A6J7GYI3</accession>
<feature type="transmembrane region" description="Helical" evidence="5">
    <location>
        <begin position="280"/>
        <end position="298"/>
    </location>
</feature>
<dbReference type="Pfam" id="PF05653">
    <property type="entry name" value="Mg_trans_NIPA"/>
    <property type="match status" value="1"/>
</dbReference>
<dbReference type="PANTHER" id="PTHR40761:SF1">
    <property type="entry name" value="CONSERVED INTEGRAL MEMBRANE ALANINE VALINE AND LEUCINE RICH PROTEIN-RELATED"/>
    <property type="match status" value="1"/>
</dbReference>
<evidence type="ECO:0000256" key="5">
    <source>
        <dbReference type="SAM" id="Phobius"/>
    </source>
</evidence>
<organism evidence="6">
    <name type="scientific">freshwater metagenome</name>
    <dbReference type="NCBI Taxonomy" id="449393"/>
    <lineage>
        <taxon>unclassified sequences</taxon>
        <taxon>metagenomes</taxon>
        <taxon>ecological metagenomes</taxon>
    </lineage>
</organism>
<dbReference type="EMBL" id="CAFBMB010000147">
    <property type="protein sequence ID" value="CAB4909350.1"/>
    <property type="molecule type" value="Genomic_DNA"/>
</dbReference>
<keyword evidence="3 5" id="KW-1133">Transmembrane helix</keyword>